<dbReference type="GO" id="GO:1904680">
    <property type="term" value="F:peptide transmembrane transporter activity"/>
    <property type="evidence" value="ECO:0007669"/>
    <property type="project" value="TreeGrafter"/>
</dbReference>
<evidence type="ECO:0000256" key="3">
    <source>
        <dbReference type="ARBA" id="ARBA00022448"/>
    </source>
</evidence>
<dbReference type="GO" id="GO:0030313">
    <property type="term" value="C:cell envelope"/>
    <property type="evidence" value="ECO:0007669"/>
    <property type="project" value="UniProtKB-SubCell"/>
</dbReference>
<dbReference type="Gene3D" id="3.10.105.10">
    <property type="entry name" value="Dipeptide-binding Protein, Domain 3"/>
    <property type="match status" value="1"/>
</dbReference>
<evidence type="ECO:0000256" key="1">
    <source>
        <dbReference type="ARBA" id="ARBA00004196"/>
    </source>
</evidence>
<name>A0A1I7LI68_9BACL</name>
<keyword evidence="4" id="KW-0732">Signal</keyword>
<evidence type="ECO:0000313" key="5">
    <source>
        <dbReference type="EMBL" id="SFV09344.1"/>
    </source>
</evidence>
<dbReference type="STRING" id="392015.SAMN05421543_1561"/>
<evidence type="ECO:0000256" key="4">
    <source>
        <dbReference type="ARBA" id="ARBA00022729"/>
    </source>
</evidence>
<evidence type="ECO:0000313" key="6">
    <source>
        <dbReference type="Proteomes" id="UP000183508"/>
    </source>
</evidence>
<reference evidence="6" key="1">
    <citation type="submission" date="2016-10" db="EMBL/GenBank/DDBJ databases">
        <authorList>
            <person name="Varghese N."/>
        </authorList>
    </citation>
    <scope>NUCLEOTIDE SEQUENCE [LARGE SCALE GENOMIC DNA]</scope>
    <source>
        <strain evidence="6">DSM 17980</strain>
    </source>
</reference>
<dbReference type="OrthoDB" id="9803988at2"/>
<evidence type="ECO:0000256" key="2">
    <source>
        <dbReference type="ARBA" id="ARBA00005695"/>
    </source>
</evidence>
<dbReference type="Gene3D" id="3.40.190.10">
    <property type="entry name" value="Periplasmic binding protein-like II"/>
    <property type="match status" value="1"/>
</dbReference>
<dbReference type="SUPFAM" id="SSF53850">
    <property type="entry name" value="Periplasmic binding protein-like II"/>
    <property type="match status" value="1"/>
</dbReference>
<gene>
    <name evidence="5" type="ORF">SAMN05421543_1561</name>
</gene>
<protein>
    <submittedName>
        <fullName evidence="5">Peptide/nickel transport system substrate-binding protein</fullName>
    </submittedName>
</protein>
<comment type="similarity">
    <text evidence="2">Belongs to the bacterial solute-binding protein 5 family.</text>
</comment>
<dbReference type="GO" id="GO:0015833">
    <property type="term" value="P:peptide transport"/>
    <property type="evidence" value="ECO:0007669"/>
    <property type="project" value="TreeGrafter"/>
</dbReference>
<comment type="subcellular location">
    <subcellularLocation>
        <location evidence="1">Cell envelope</location>
    </subcellularLocation>
</comment>
<keyword evidence="6" id="KW-1185">Reference proteome</keyword>
<sequence>MNPKVDQLWEQANNETNADKRMNLYKQMQQIITTDAPWVYLYEYNRVVVMNKNVQGYVFYPDEVIRFYGMSKGQ</sequence>
<dbReference type="EMBL" id="FPBV01000056">
    <property type="protein sequence ID" value="SFV09344.1"/>
    <property type="molecule type" value="Genomic_DNA"/>
</dbReference>
<proteinExistence type="inferred from homology"/>
<dbReference type="PANTHER" id="PTHR30290:SF10">
    <property type="entry name" value="PERIPLASMIC OLIGOPEPTIDE-BINDING PROTEIN-RELATED"/>
    <property type="match status" value="1"/>
</dbReference>
<keyword evidence="3" id="KW-0813">Transport</keyword>
<dbReference type="InterPro" id="IPR039424">
    <property type="entry name" value="SBP_5"/>
</dbReference>
<accession>A0A1I7LI68</accession>
<dbReference type="RefSeq" id="WP_074956815.1">
    <property type="nucleotide sequence ID" value="NZ_FPBV01000056.1"/>
</dbReference>
<dbReference type="Proteomes" id="UP000183508">
    <property type="component" value="Unassembled WGS sequence"/>
</dbReference>
<dbReference type="PANTHER" id="PTHR30290">
    <property type="entry name" value="PERIPLASMIC BINDING COMPONENT OF ABC TRANSPORTER"/>
    <property type="match status" value="1"/>
</dbReference>
<dbReference type="AlphaFoldDB" id="A0A1I7LI68"/>
<organism evidence="5 6">
    <name type="scientific">Alicyclobacillus macrosporangiidus</name>
    <dbReference type="NCBI Taxonomy" id="392015"/>
    <lineage>
        <taxon>Bacteria</taxon>
        <taxon>Bacillati</taxon>
        <taxon>Bacillota</taxon>
        <taxon>Bacilli</taxon>
        <taxon>Bacillales</taxon>
        <taxon>Alicyclobacillaceae</taxon>
        <taxon>Alicyclobacillus</taxon>
    </lineage>
</organism>